<dbReference type="KEGG" id="tav:G4V39_06240"/>
<dbReference type="AlphaFoldDB" id="A0A6G7PWF4"/>
<dbReference type="UniPathway" id="UPA00138"/>
<keyword evidence="11" id="KW-0808">Transferase</keyword>
<keyword evidence="4" id="KW-0312">Gluconeogenesis</keyword>
<evidence type="ECO:0000256" key="8">
    <source>
        <dbReference type="ARBA" id="ARBA00023239"/>
    </source>
</evidence>
<dbReference type="Pfam" id="PF01293">
    <property type="entry name" value="PEPCK_ATP"/>
    <property type="match status" value="1"/>
</dbReference>
<dbReference type="PANTHER" id="PTHR30031:SF0">
    <property type="entry name" value="PHOSPHOENOLPYRUVATE CARBOXYKINASE (ATP)"/>
    <property type="match status" value="1"/>
</dbReference>
<keyword evidence="6" id="KW-0210">Decarboxylase</keyword>
<reference evidence="11 12" key="1">
    <citation type="submission" date="2020-02" db="EMBL/GenBank/DDBJ databases">
        <title>Genome analysis of Thermosulfuriphilus ammonigenes ST65T, an anaerobic thermophilic chemolithoautotrophic bacterium isolated from a deep-sea hydrothermal vent.</title>
        <authorList>
            <person name="Slobodkina G."/>
            <person name="Allioux M."/>
            <person name="Merkel A."/>
            <person name="Alain K."/>
            <person name="Jebbar M."/>
            <person name="Slobodkin A."/>
        </authorList>
    </citation>
    <scope>NUCLEOTIDE SEQUENCE [LARGE SCALE GENOMIC DNA]</scope>
    <source>
        <strain evidence="11 12">ST65</strain>
    </source>
</reference>
<sequence>MENYFKKAAEKIYHEAKNEGRLLEGLSLDQLKEIALRQEGVIQTQLGSVAADSEPMSRSAPHTKNNIDDPFGEEEEELALQAVEYLSRERIISLDTIVGDGRDGVTARFIIPEPYAQLAYALKLLFENTPAPRVVENPTYTIIYFTDEAFEANKKKKLIDKDITVRLWMGEKRGDQVKICRNTIYMGEAKKGVFQFESWRVKMIDKSGLFLHCGARRDYLWVYDLEADRPELKEIVTGVAGLTATGKTTTLCRKLAKMPRERSEMIGDDGGTFGFDGSYAAFEQGGLYVKTEGLDESQPEILRAALSPDCFLENVAISRYPYMPNFHDTSKTGNGRAVITRSNLELASQGLRADKVDYIIILTRNPLMNVISKLTPEQATMQFIYGESIESTGGNPEEAGKFKRVFFLDPFIAGNRLEHAMIFYDIIRKNRIKCYLANTGTIGQEEIKVTLRQSLATYNDLLRVQLRFSFEPDHLGYHYPIKSDRANLDLMVAYNLFPDKELLKKKVRDFLKGRQAYLEAFEAKYGRIPEHIRESLPYREDMISFPSPETTQIIE</sequence>
<dbReference type="RefSeq" id="WP_166032104.1">
    <property type="nucleotide sequence ID" value="NZ_CP048877.1"/>
</dbReference>
<comment type="pathway">
    <text evidence="1">Carbohydrate biosynthesis; gluconeogenesis.</text>
</comment>
<name>A0A6G7PWF4_9BACT</name>
<keyword evidence="12" id="KW-1185">Reference proteome</keyword>
<dbReference type="SUPFAM" id="SSF68923">
    <property type="entry name" value="PEP carboxykinase N-terminal domain"/>
    <property type="match status" value="1"/>
</dbReference>
<dbReference type="SUPFAM" id="SSF53795">
    <property type="entry name" value="PEP carboxykinase-like"/>
    <property type="match status" value="1"/>
</dbReference>
<evidence type="ECO:0000256" key="4">
    <source>
        <dbReference type="ARBA" id="ARBA00022432"/>
    </source>
</evidence>
<proteinExistence type="inferred from homology"/>
<dbReference type="NCBIfam" id="NF006821">
    <property type="entry name" value="PRK09344.1-3"/>
    <property type="match status" value="1"/>
</dbReference>
<dbReference type="Gene3D" id="3.90.228.20">
    <property type="match status" value="1"/>
</dbReference>
<dbReference type="GO" id="GO:0005829">
    <property type="term" value="C:cytosol"/>
    <property type="evidence" value="ECO:0007669"/>
    <property type="project" value="TreeGrafter"/>
</dbReference>
<dbReference type="PANTHER" id="PTHR30031">
    <property type="entry name" value="PHOSPHOENOLPYRUVATE CARBOXYKINASE ATP"/>
    <property type="match status" value="1"/>
</dbReference>
<evidence type="ECO:0000256" key="1">
    <source>
        <dbReference type="ARBA" id="ARBA00004742"/>
    </source>
</evidence>
<comment type="similarity">
    <text evidence="2">Belongs to the phosphoenolpyruvate carboxykinase (ATP) family.</text>
</comment>
<dbReference type="InterPro" id="IPR008210">
    <property type="entry name" value="PEP_carboxykinase_N"/>
</dbReference>
<keyword evidence="7" id="KW-0067">ATP-binding</keyword>
<dbReference type="EC" id="4.1.1.49" evidence="3"/>
<dbReference type="InterPro" id="IPR001272">
    <property type="entry name" value="PEP_carboxykinase_ATP"/>
</dbReference>
<organism evidence="11 12">
    <name type="scientific">Thermosulfuriphilus ammonigenes</name>
    <dbReference type="NCBI Taxonomy" id="1936021"/>
    <lineage>
        <taxon>Bacteria</taxon>
        <taxon>Pseudomonadati</taxon>
        <taxon>Thermodesulfobacteriota</taxon>
        <taxon>Thermodesulfobacteria</taxon>
        <taxon>Thermodesulfobacteriales</taxon>
        <taxon>Thermodesulfobacteriaceae</taxon>
        <taxon>Thermosulfuriphilus</taxon>
    </lineage>
</organism>
<evidence type="ECO:0000256" key="5">
    <source>
        <dbReference type="ARBA" id="ARBA00022741"/>
    </source>
</evidence>
<evidence type="ECO:0000256" key="7">
    <source>
        <dbReference type="ARBA" id="ARBA00022840"/>
    </source>
</evidence>
<evidence type="ECO:0000256" key="2">
    <source>
        <dbReference type="ARBA" id="ARBA00006052"/>
    </source>
</evidence>
<dbReference type="Gene3D" id="3.40.449.10">
    <property type="entry name" value="Phosphoenolpyruvate Carboxykinase, domain 1"/>
    <property type="match status" value="1"/>
</dbReference>
<gene>
    <name evidence="11" type="ORF">G4V39_06240</name>
</gene>
<dbReference type="Gene3D" id="2.170.8.10">
    <property type="entry name" value="Phosphoenolpyruvate Carboxykinase, domain 2"/>
    <property type="match status" value="1"/>
</dbReference>
<evidence type="ECO:0000313" key="12">
    <source>
        <dbReference type="Proteomes" id="UP000502179"/>
    </source>
</evidence>
<dbReference type="EMBL" id="CP048877">
    <property type="protein sequence ID" value="QIJ71886.1"/>
    <property type="molecule type" value="Genomic_DNA"/>
</dbReference>
<dbReference type="Proteomes" id="UP000502179">
    <property type="component" value="Chromosome"/>
</dbReference>
<keyword evidence="8 11" id="KW-0456">Lyase</keyword>
<dbReference type="GO" id="GO:0016301">
    <property type="term" value="F:kinase activity"/>
    <property type="evidence" value="ECO:0007669"/>
    <property type="project" value="UniProtKB-KW"/>
</dbReference>
<feature type="region of interest" description="Disordered" evidence="10">
    <location>
        <begin position="50"/>
        <end position="70"/>
    </location>
</feature>
<evidence type="ECO:0000256" key="6">
    <source>
        <dbReference type="ARBA" id="ARBA00022793"/>
    </source>
</evidence>
<keyword evidence="11" id="KW-0670">Pyruvate</keyword>
<keyword evidence="11" id="KW-0418">Kinase</keyword>
<evidence type="ECO:0000313" key="11">
    <source>
        <dbReference type="EMBL" id="QIJ71886.1"/>
    </source>
</evidence>
<evidence type="ECO:0000256" key="10">
    <source>
        <dbReference type="SAM" id="MobiDB-lite"/>
    </source>
</evidence>
<dbReference type="InterPro" id="IPR013035">
    <property type="entry name" value="PEP_carboxykinase_C"/>
</dbReference>
<keyword evidence="5" id="KW-0547">Nucleotide-binding</keyword>
<dbReference type="GO" id="GO:0005524">
    <property type="term" value="F:ATP binding"/>
    <property type="evidence" value="ECO:0007669"/>
    <property type="project" value="UniProtKB-KW"/>
</dbReference>
<dbReference type="GO" id="GO:0004612">
    <property type="term" value="F:phosphoenolpyruvate carboxykinase (ATP) activity"/>
    <property type="evidence" value="ECO:0007669"/>
    <property type="project" value="UniProtKB-EC"/>
</dbReference>
<accession>A0A6G7PWF4</accession>
<protein>
    <recommendedName>
        <fullName evidence="3">phosphoenolpyruvate carboxykinase (ATP)</fullName>
        <ecNumber evidence="3">4.1.1.49</ecNumber>
    </recommendedName>
</protein>
<evidence type="ECO:0000256" key="9">
    <source>
        <dbReference type="ARBA" id="ARBA00047371"/>
    </source>
</evidence>
<dbReference type="GO" id="GO:0006094">
    <property type="term" value="P:gluconeogenesis"/>
    <property type="evidence" value="ECO:0007669"/>
    <property type="project" value="UniProtKB-UniPathway"/>
</dbReference>
<evidence type="ECO:0000256" key="3">
    <source>
        <dbReference type="ARBA" id="ARBA00012363"/>
    </source>
</evidence>
<comment type="catalytic activity">
    <reaction evidence="9">
        <text>oxaloacetate + ATP = phosphoenolpyruvate + ADP + CO2</text>
        <dbReference type="Rhea" id="RHEA:18617"/>
        <dbReference type="ChEBI" id="CHEBI:16452"/>
        <dbReference type="ChEBI" id="CHEBI:16526"/>
        <dbReference type="ChEBI" id="CHEBI:30616"/>
        <dbReference type="ChEBI" id="CHEBI:58702"/>
        <dbReference type="ChEBI" id="CHEBI:456216"/>
        <dbReference type="EC" id="4.1.1.49"/>
    </reaction>
</comment>